<keyword evidence="3" id="KW-1185">Reference proteome</keyword>
<dbReference type="Pfam" id="PF13460">
    <property type="entry name" value="NAD_binding_10"/>
    <property type="match status" value="1"/>
</dbReference>
<proteinExistence type="predicted"/>
<accession>A0AAW9KYF5</accession>
<dbReference type="EMBL" id="JAXBCZ010000001">
    <property type="protein sequence ID" value="MEA1305045.1"/>
    <property type="molecule type" value="Genomic_DNA"/>
</dbReference>
<evidence type="ECO:0000313" key="3">
    <source>
        <dbReference type="Proteomes" id="UP001289581"/>
    </source>
</evidence>
<name>A0AAW9KYF5_9ACTO</name>
<evidence type="ECO:0000259" key="1">
    <source>
        <dbReference type="Pfam" id="PF13460"/>
    </source>
</evidence>
<sequence length="85" mass="8767">MVSFNTAYGEVPVGHPLRAYAIAKIAADRHLQASNLDWTILGPGLLTLEEPTGAITVARLAPGSASDGGRTSRGNVARVITAVLA</sequence>
<reference evidence="2 3" key="1">
    <citation type="submission" date="2023-06" db="EMBL/GenBank/DDBJ databases">
        <title>Actinomyces orist ORNL 0101 HMT-893 genome.</title>
        <authorList>
            <person name="Johnston C.D."/>
            <person name="Chen T."/>
            <person name="Dewhirst F.E."/>
        </authorList>
    </citation>
    <scope>NUCLEOTIDE SEQUENCE [LARGE SCALE GENOMIC DNA]</scope>
    <source>
        <strain evidence="2 3">ORNL 0101</strain>
    </source>
</reference>
<comment type="caution">
    <text evidence="2">The sequence shown here is derived from an EMBL/GenBank/DDBJ whole genome shotgun (WGS) entry which is preliminary data.</text>
</comment>
<evidence type="ECO:0000313" key="2">
    <source>
        <dbReference type="EMBL" id="MEA1305045.1"/>
    </source>
</evidence>
<dbReference type="InterPro" id="IPR036291">
    <property type="entry name" value="NAD(P)-bd_dom_sf"/>
</dbReference>
<dbReference type="SUPFAM" id="SSF51735">
    <property type="entry name" value="NAD(P)-binding Rossmann-fold domains"/>
    <property type="match status" value="1"/>
</dbReference>
<feature type="domain" description="NAD(P)-binding" evidence="1">
    <location>
        <begin position="15"/>
        <end position="84"/>
    </location>
</feature>
<dbReference type="Gene3D" id="3.40.50.720">
    <property type="entry name" value="NAD(P)-binding Rossmann-like Domain"/>
    <property type="match status" value="1"/>
</dbReference>
<dbReference type="InterPro" id="IPR016040">
    <property type="entry name" value="NAD(P)-bd_dom"/>
</dbReference>
<organism evidence="2 3">
    <name type="scientific">Actinomyces oris</name>
    <dbReference type="NCBI Taxonomy" id="544580"/>
    <lineage>
        <taxon>Bacteria</taxon>
        <taxon>Bacillati</taxon>
        <taxon>Actinomycetota</taxon>
        <taxon>Actinomycetes</taxon>
        <taxon>Actinomycetales</taxon>
        <taxon>Actinomycetaceae</taxon>
        <taxon>Actinomyces</taxon>
    </lineage>
</organism>
<gene>
    <name evidence="2" type="ORF">QU665_08200</name>
</gene>
<dbReference type="AlphaFoldDB" id="A0AAW9KYF5"/>
<dbReference type="Proteomes" id="UP001289581">
    <property type="component" value="Unassembled WGS sequence"/>
</dbReference>
<dbReference type="RefSeq" id="WP_256697305.1">
    <property type="nucleotide sequence ID" value="NZ_JAXBCZ010000001.1"/>
</dbReference>
<protein>
    <submittedName>
        <fullName evidence="2">NAD(P)H-binding protein</fullName>
    </submittedName>
</protein>